<dbReference type="Proteomes" id="UP000287972">
    <property type="component" value="Unassembled WGS sequence"/>
</dbReference>
<dbReference type="EMBL" id="NKCL01000061">
    <property type="protein sequence ID" value="RSL84891.1"/>
    <property type="molecule type" value="Genomic_DNA"/>
</dbReference>
<dbReference type="AlphaFoldDB" id="A0A428S4Y2"/>
<dbReference type="SUPFAM" id="SSF53474">
    <property type="entry name" value="alpha/beta-Hydrolases"/>
    <property type="match status" value="1"/>
</dbReference>
<evidence type="ECO:0000313" key="8">
    <source>
        <dbReference type="Proteomes" id="UP000287972"/>
    </source>
</evidence>
<keyword evidence="8" id="KW-1185">Reference proteome</keyword>
<keyword evidence="3" id="KW-1133">Transmembrane helix</keyword>
<gene>
    <name evidence="7" type="ORF">CEP51_003612</name>
</gene>
<protein>
    <recommendedName>
        <fullName evidence="9">Transmembrane protein 53</fullName>
    </recommendedName>
</protein>
<evidence type="ECO:0000256" key="5">
    <source>
        <dbReference type="ARBA" id="ARBA00023242"/>
    </source>
</evidence>
<keyword evidence="4" id="KW-0472">Membrane</keyword>
<evidence type="ECO:0000256" key="4">
    <source>
        <dbReference type="ARBA" id="ARBA00023136"/>
    </source>
</evidence>
<proteinExistence type="inferred from homology"/>
<keyword evidence="5" id="KW-0539">Nucleus</keyword>
<dbReference type="InterPro" id="IPR029058">
    <property type="entry name" value="AB_hydrolase_fold"/>
</dbReference>
<comment type="subcellular location">
    <subcellularLocation>
        <location evidence="6">Nucleus outer membrane</location>
        <topology evidence="6">Single-pass membrane protein</topology>
    </subcellularLocation>
</comment>
<dbReference type="Pfam" id="PF05705">
    <property type="entry name" value="DUF829"/>
    <property type="match status" value="1"/>
</dbReference>
<organism evidence="7 8">
    <name type="scientific">Fusarium floridanum</name>
    <dbReference type="NCBI Taxonomy" id="1325733"/>
    <lineage>
        <taxon>Eukaryota</taxon>
        <taxon>Fungi</taxon>
        <taxon>Dikarya</taxon>
        <taxon>Ascomycota</taxon>
        <taxon>Pezizomycotina</taxon>
        <taxon>Sordariomycetes</taxon>
        <taxon>Hypocreomycetidae</taxon>
        <taxon>Hypocreales</taxon>
        <taxon>Nectriaceae</taxon>
        <taxon>Fusarium</taxon>
        <taxon>Fusarium solani species complex</taxon>
    </lineage>
</organism>
<name>A0A428S4Y2_9HYPO</name>
<evidence type="ECO:0000313" key="7">
    <source>
        <dbReference type="EMBL" id="RSL84891.1"/>
    </source>
</evidence>
<dbReference type="GO" id="GO:0005640">
    <property type="term" value="C:nuclear outer membrane"/>
    <property type="evidence" value="ECO:0007669"/>
    <property type="project" value="UniProtKB-SubCell"/>
</dbReference>
<accession>A0A428S4Y2</accession>
<dbReference type="PANTHER" id="PTHR12265">
    <property type="entry name" value="TRANSMEMBRANE PROTEIN 53"/>
    <property type="match status" value="1"/>
</dbReference>
<evidence type="ECO:0000256" key="6">
    <source>
        <dbReference type="ARBA" id="ARBA00034303"/>
    </source>
</evidence>
<comment type="caution">
    <text evidence="7">The sequence shown here is derived from an EMBL/GenBank/DDBJ whole genome shotgun (WGS) entry which is preliminary data.</text>
</comment>
<evidence type="ECO:0008006" key="9">
    <source>
        <dbReference type="Google" id="ProtNLM"/>
    </source>
</evidence>
<reference evidence="7 8" key="1">
    <citation type="submission" date="2017-06" db="EMBL/GenBank/DDBJ databases">
        <title>Comparative genomic analysis of Ambrosia Fusariam Clade fungi.</title>
        <authorList>
            <person name="Stajich J.E."/>
            <person name="Carrillo J."/>
            <person name="Kijimoto T."/>
            <person name="Eskalen A."/>
            <person name="O'Donnell K."/>
            <person name="Kasson M."/>
        </authorList>
    </citation>
    <scope>NUCLEOTIDE SEQUENCE [LARGE SCALE GENOMIC DNA]</scope>
    <source>
        <strain evidence="7 8">NRRL62606</strain>
    </source>
</reference>
<evidence type="ECO:0000256" key="1">
    <source>
        <dbReference type="ARBA" id="ARBA00007387"/>
    </source>
</evidence>
<keyword evidence="2" id="KW-0812">Transmembrane</keyword>
<dbReference type="InterPro" id="IPR008547">
    <property type="entry name" value="DUF829_TMEM53"/>
</dbReference>
<evidence type="ECO:0000256" key="2">
    <source>
        <dbReference type="ARBA" id="ARBA00022692"/>
    </source>
</evidence>
<dbReference type="PANTHER" id="PTHR12265:SF30">
    <property type="entry name" value="TRANSMEMBRANE PROTEIN 53"/>
    <property type="match status" value="1"/>
</dbReference>
<sequence length="271" mass="30485">MAMANDTLLSSTARVILPRCDAEKSPDAPTLILLFTWMDAIPKHVSKYTAGYRSLYPGTTIITISSTYPDFLYRSRAAQKACMEPVLPFLARDSSHARILVHLFSNGGGLGFVNLCGVFQKNTGMALPVQSLILDSCPGRASLSRGSAALLQNLPKQWYLNWPMKALLYPLFFTFWLYTRLQPSDVLETIRKELNDEKLVTTSAPRLYLYTTQDEIAGAHDIEGHIASSEELGYSVDKVRFDNGSHVGLLRDNLEVYWEHIEAHWENRGRL</sequence>
<evidence type="ECO:0000256" key="3">
    <source>
        <dbReference type="ARBA" id="ARBA00022989"/>
    </source>
</evidence>
<comment type="similarity">
    <text evidence="1">Belongs to the TMEM53 family.</text>
</comment>